<feature type="region of interest" description="Disordered" evidence="2">
    <location>
        <begin position="440"/>
        <end position="470"/>
    </location>
</feature>
<dbReference type="CDD" id="cd00303">
    <property type="entry name" value="retropepsin_like"/>
    <property type="match status" value="1"/>
</dbReference>
<accession>A0A8H3M590</accession>
<dbReference type="OrthoDB" id="2285313at2759"/>
<keyword evidence="1" id="KW-0863">Zinc-finger</keyword>
<dbReference type="EMBL" id="BLAL01000278">
    <property type="protein sequence ID" value="GES99294.1"/>
    <property type="molecule type" value="Genomic_DNA"/>
</dbReference>
<dbReference type="InterPro" id="IPR021109">
    <property type="entry name" value="Peptidase_aspartic_dom_sf"/>
</dbReference>
<dbReference type="GO" id="GO:0003676">
    <property type="term" value="F:nucleic acid binding"/>
    <property type="evidence" value="ECO:0007669"/>
    <property type="project" value="InterPro"/>
</dbReference>
<protein>
    <recommendedName>
        <fullName evidence="3">CCHC-type domain-containing protein</fullName>
    </recommendedName>
</protein>
<dbReference type="PANTHER" id="PTHR33223">
    <property type="entry name" value="CCHC-TYPE DOMAIN-CONTAINING PROTEIN"/>
    <property type="match status" value="1"/>
</dbReference>
<feature type="compositionally biased region" description="Low complexity" evidence="2">
    <location>
        <begin position="457"/>
        <end position="468"/>
    </location>
</feature>
<dbReference type="Gene3D" id="4.10.60.10">
    <property type="entry name" value="Zinc finger, CCHC-type"/>
    <property type="match status" value="1"/>
</dbReference>
<feature type="compositionally biased region" description="Low complexity" evidence="2">
    <location>
        <begin position="491"/>
        <end position="514"/>
    </location>
</feature>
<dbReference type="Gene3D" id="2.40.70.10">
    <property type="entry name" value="Acid Proteases"/>
    <property type="match status" value="1"/>
</dbReference>
<feature type="compositionally biased region" description="Polar residues" evidence="2">
    <location>
        <begin position="440"/>
        <end position="456"/>
    </location>
</feature>
<feature type="region of interest" description="Disordered" evidence="2">
    <location>
        <begin position="658"/>
        <end position="682"/>
    </location>
</feature>
<dbReference type="InterPro" id="IPR001878">
    <property type="entry name" value="Znf_CCHC"/>
</dbReference>
<evidence type="ECO:0000259" key="3">
    <source>
        <dbReference type="PROSITE" id="PS50158"/>
    </source>
</evidence>
<feature type="compositionally biased region" description="Acidic residues" evidence="2">
    <location>
        <begin position="672"/>
        <end position="682"/>
    </location>
</feature>
<feature type="region of interest" description="Disordered" evidence="2">
    <location>
        <begin position="812"/>
        <end position="835"/>
    </location>
</feature>
<feature type="region of interest" description="Disordered" evidence="2">
    <location>
        <begin position="491"/>
        <end position="523"/>
    </location>
</feature>
<dbReference type="Proteomes" id="UP000615446">
    <property type="component" value="Unassembled WGS sequence"/>
</dbReference>
<dbReference type="GO" id="GO:0008270">
    <property type="term" value="F:zinc ion binding"/>
    <property type="evidence" value="ECO:0007669"/>
    <property type="project" value="UniProtKB-KW"/>
</dbReference>
<keyword evidence="1" id="KW-0862">Zinc</keyword>
<comment type="caution">
    <text evidence="4">The sequence shown here is derived from an EMBL/GenBank/DDBJ whole genome shotgun (WGS) entry which is preliminary data.</text>
</comment>
<dbReference type="Pfam" id="PF00098">
    <property type="entry name" value="zf-CCHC"/>
    <property type="match status" value="1"/>
</dbReference>
<feature type="compositionally biased region" description="Basic and acidic residues" evidence="2">
    <location>
        <begin position="658"/>
        <end position="671"/>
    </location>
</feature>
<keyword evidence="1" id="KW-0479">Metal-binding</keyword>
<dbReference type="AlphaFoldDB" id="A0A8H3M590"/>
<evidence type="ECO:0000256" key="2">
    <source>
        <dbReference type="SAM" id="MobiDB-lite"/>
    </source>
</evidence>
<dbReference type="PROSITE" id="PS50158">
    <property type="entry name" value="ZF_CCHC"/>
    <property type="match status" value="1"/>
</dbReference>
<dbReference type="PANTHER" id="PTHR33223:SF6">
    <property type="entry name" value="CCHC-TYPE DOMAIN-CONTAINING PROTEIN"/>
    <property type="match status" value="1"/>
</dbReference>
<reference evidence="4" key="1">
    <citation type="submission" date="2019-10" db="EMBL/GenBank/DDBJ databases">
        <title>Conservation and host-specific expression of non-tandemly repeated heterogenous ribosome RNA gene in arbuscular mycorrhizal fungi.</title>
        <authorList>
            <person name="Maeda T."/>
            <person name="Kobayashi Y."/>
            <person name="Nakagawa T."/>
            <person name="Ezawa T."/>
            <person name="Yamaguchi K."/>
            <person name="Bino T."/>
            <person name="Nishimoto Y."/>
            <person name="Shigenobu S."/>
            <person name="Kawaguchi M."/>
        </authorList>
    </citation>
    <scope>NUCLEOTIDE SEQUENCE</scope>
    <source>
        <strain evidence="4">HR1</strain>
    </source>
</reference>
<feature type="domain" description="CCHC-type" evidence="3">
    <location>
        <begin position="471"/>
        <end position="485"/>
    </location>
</feature>
<sequence>MFQAHFDRNTLHDAIHRQLNLDNVAAYHRDYSCNNCYPSEIPLTPTFQHFLDLIVSNYPLIEYTRFTQQHFEEVAYSTDISDLNNTLQNLFFSIRYADLELIDYTLLRQDFINAYNLTNGFQQDPNEVLYQVSETAVSPEPENLSDTLSESSEEGLQQLHIPLPPVYNTPNNPVPLALVANNNMAQPNQQDFQQLRAAIAALTQALPNTNNALAENTQAINNPPRREGRVAKLPYFYGGNQDPIAWLEDFTRACNANGIANNRKLEVVPAYLKSAASTWWNANQALPNNDPNKVTAWTGNNNNTDFIQNFPTAFRTQTLVKIWTTKLEQRRQQPGEDVNTYAAALQELYRRVETNAFVHPEAIKARKFVNGLLPDLYVTVKPHNDQTWNGAVDRAKAYELTHQDQHAVNAYLNKFAPPGASAQSDDLYKAIQELTKQVQQLSAGNRGNRNNYQRVASQSNNRPQQQSRVTCYSCGQPGHIVRFCPARDNGVVPPNNNNNSSGSNSNANSSNNYTAPPPSNSINEGIAQLQQLLAQLVPQGDQIIPAERITRSKARHNLTQGHVKEKQTEEEFLIKNVAAIKKQETKNAKEVKRKGTITKVTKKKRNPVLAPVKKMIEPYTTQQLFNQPADITVGQLLAMNPKLCMAINKNLRKPIVRKKDETTEKRTTANEEKDENEATEVEDLMTINTSKPSDDKSSALYCEALIKHIKFPLNVDSGSAGSIMSLALLKDLQMEITRASKTVMVNVNGERRRPLGAVSAIPLNIIGRIIPMDAIVTDADSYAAIEDEILRVPTECQTMPHHITTIEVPNIEEDEDVEEETVEEEADEAIEESEE</sequence>
<evidence type="ECO:0000313" key="4">
    <source>
        <dbReference type="EMBL" id="GES99294.1"/>
    </source>
</evidence>
<proteinExistence type="predicted"/>
<dbReference type="SMART" id="SM00343">
    <property type="entry name" value="ZnF_C2HC"/>
    <property type="match status" value="1"/>
</dbReference>
<evidence type="ECO:0000256" key="1">
    <source>
        <dbReference type="PROSITE-ProRule" id="PRU00047"/>
    </source>
</evidence>
<dbReference type="InterPro" id="IPR036875">
    <property type="entry name" value="Znf_CCHC_sf"/>
</dbReference>
<dbReference type="SUPFAM" id="SSF57756">
    <property type="entry name" value="Retrovirus zinc finger-like domains"/>
    <property type="match status" value="1"/>
</dbReference>
<name>A0A8H3M590_9GLOM</name>
<evidence type="ECO:0000313" key="5">
    <source>
        <dbReference type="Proteomes" id="UP000615446"/>
    </source>
</evidence>
<organism evidence="4 5">
    <name type="scientific">Rhizophagus clarus</name>
    <dbReference type="NCBI Taxonomy" id="94130"/>
    <lineage>
        <taxon>Eukaryota</taxon>
        <taxon>Fungi</taxon>
        <taxon>Fungi incertae sedis</taxon>
        <taxon>Mucoromycota</taxon>
        <taxon>Glomeromycotina</taxon>
        <taxon>Glomeromycetes</taxon>
        <taxon>Glomerales</taxon>
        <taxon>Glomeraceae</taxon>
        <taxon>Rhizophagus</taxon>
    </lineage>
</organism>
<gene>
    <name evidence="4" type="ORF">RCL2_002580500</name>
</gene>